<keyword evidence="2" id="KW-0812">Transmembrane</keyword>
<evidence type="ECO:0000259" key="3">
    <source>
        <dbReference type="SMART" id="SM00978"/>
    </source>
</evidence>
<dbReference type="Proteomes" id="UP000292347">
    <property type="component" value="Unassembled WGS sequence"/>
</dbReference>
<dbReference type="RefSeq" id="WP_129341692.1">
    <property type="nucleotide sequence ID" value="NZ_JACIDD010000002.1"/>
</dbReference>
<proteinExistence type="predicted"/>
<sequence length="318" mass="33661">MIPFKIGNLGAVAAGLAVAAMLVVPDDAEARRKGSFGSRGARTYDAPATTTVAPRSTAPVQRSMTEKPAASSPSAQAGRAAPARRGGLGRGLLGGLIAGGLIGALLGGGLGSLAGAGMLMALLQVALIGGLVWFLLRMFRRKPTLAGAHGGAMSSPFAGFEPRPAPQQPFSQDFRPAAVAPRSEDIDIVDADRRDFERLLIEVQDAFSDEDFASLRARTTPEVMSYFAEELSQNATAGRRNRVSKTALIDAEVAEAWREEDANYATIAMRYESIDVMLDRSSGAVVEGDPERPSQATELWTFKRGADGQWRLSAIQEA</sequence>
<organism evidence="4 5">
    <name type="scientific">Sphingomonas desiccabilis</name>
    <dbReference type="NCBI Taxonomy" id="429134"/>
    <lineage>
        <taxon>Bacteria</taxon>
        <taxon>Pseudomonadati</taxon>
        <taxon>Pseudomonadota</taxon>
        <taxon>Alphaproteobacteria</taxon>
        <taxon>Sphingomonadales</taxon>
        <taxon>Sphingomonadaceae</taxon>
        <taxon>Sphingomonas</taxon>
    </lineage>
</organism>
<dbReference type="EMBL" id="SDPT01000002">
    <property type="protein sequence ID" value="RXZ31447.1"/>
    <property type="molecule type" value="Genomic_DNA"/>
</dbReference>
<dbReference type="InterPro" id="IPR032710">
    <property type="entry name" value="NTF2-like_dom_sf"/>
</dbReference>
<comment type="caution">
    <text evidence="4">The sequence shown here is derived from an EMBL/GenBank/DDBJ whole genome shotgun (WGS) entry which is preliminary data.</text>
</comment>
<feature type="region of interest" description="Disordered" evidence="1">
    <location>
        <begin position="47"/>
        <end position="83"/>
    </location>
</feature>
<dbReference type="Pfam" id="PF04280">
    <property type="entry name" value="Tim44"/>
    <property type="match status" value="1"/>
</dbReference>
<protein>
    <recommendedName>
        <fullName evidence="3">Tim44-like domain-containing protein</fullName>
    </recommendedName>
</protein>
<feature type="compositionally biased region" description="Polar residues" evidence="1">
    <location>
        <begin position="48"/>
        <end position="63"/>
    </location>
</feature>
<reference evidence="4 5" key="1">
    <citation type="submission" date="2019-01" db="EMBL/GenBank/DDBJ databases">
        <title>Sphingomonas mucosissima sp. nov. and Sphingomonas desiccabilis sp. nov., from biological soil crusts in the Colorado Plateau, USA.</title>
        <authorList>
            <person name="Zhu D."/>
        </authorList>
    </citation>
    <scope>NUCLEOTIDE SEQUENCE [LARGE SCALE GENOMIC DNA]</scope>
    <source>
        <strain evidence="4 5">CP1D</strain>
    </source>
</reference>
<feature type="domain" description="Tim44-like" evidence="3">
    <location>
        <begin position="170"/>
        <end position="317"/>
    </location>
</feature>
<dbReference type="AlphaFoldDB" id="A0A4Q2ISI8"/>
<gene>
    <name evidence="4" type="ORF">EO081_09365</name>
</gene>
<feature type="region of interest" description="Disordered" evidence="1">
    <location>
        <begin position="157"/>
        <end position="176"/>
    </location>
</feature>
<evidence type="ECO:0000313" key="5">
    <source>
        <dbReference type="Proteomes" id="UP000292347"/>
    </source>
</evidence>
<dbReference type="SUPFAM" id="SSF54427">
    <property type="entry name" value="NTF2-like"/>
    <property type="match status" value="1"/>
</dbReference>
<evidence type="ECO:0000313" key="4">
    <source>
        <dbReference type="EMBL" id="RXZ31447.1"/>
    </source>
</evidence>
<dbReference type="PANTHER" id="PTHR41542:SF1">
    <property type="entry name" value="BLL5807 PROTEIN"/>
    <property type="match status" value="1"/>
</dbReference>
<feature type="transmembrane region" description="Helical" evidence="2">
    <location>
        <begin position="6"/>
        <end position="24"/>
    </location>
</feature>
<feature type="transmembrane region" description="Helical" evidence="2">
    <location>
        <begin position="116"/>
        <end position="136"/>
    </location>
</feature>
<evidence type="ECO:0000256" key="2">
    <source>
        <dbReference type="SAM" id="Phobius"/>
    </source>
</evidence>
<keyword evidence="5" id="KW-1185">Reference proteome</keyword>
<keyword evidence="2" id="KW-0472">Membrane</keyword>
<accession>A0A4Q2ISI8</accession>
<dbReference type="InterPro" id="IPR007379">
    <property type="entry name" value="Tim44-like_dom"/>
</dbReference>
<dbReference type="Gene3D" id="3.10.450.240">
    <property type="match status" value="1"/>
</dbReference>
<evidence type="ECO:0000256" key="1">
    <source>
        <dbReference type="SAM" id="MobiDB-lite"/>
    </source>
</evidence>
<name>A0A4Q2ISI8_9SPHN</name>
<dbReference type="PANTHER" id="PTHR41542">
    <property type="entry name" value="BLL5807 PROTEIN"/>
    <property type="match status" value="1"/>
</dbReference>
<keyword evidence="2" id="KW-1133">Transmembrane helix</keyword>
<dbReference type="OrthoDB" id="9780873at2"/>
<dbReference type="SMART" id="SM00978">
    <property type="entry name" value="Tim44"/>
    <property type="match status" value="1"/>
</dbReference>
<feature type="transmembrane region" description="Helical" evidence="2">
    <location>
        <begin position="92"/>
        <end position="110"/>
    </location>
</feature>
<feature type="compositionally biased region" description="Low complexity" evidence="1">
    <location>
        <begin position="69"/>
        <end position="83"/>
    </location>
</feature>